<dbReference type="EMBL" id="CP005587">
    <property type="protein sequence ID" value="AGK58746.1"/>
    <property type="molecule type" value="Genomic_DNA"/>
</dbReference>
<protein>
    <recommendedName>
        <fullName evidence="2">Anhydro-N-acetylmuramic acid kinase</fullName>
        <ecNumber evidence="2">2.7.1.170</ecNumber>
    </recommendedName>
    <alternativeName>
        <fullName evidence="2">AnhMurNAc kinase</fullName>
    </alternativeName>
</protein>
<dbReference type="InterPro" id="IPR005338">
    <property type="entry name" value="Anhydro_N_Ac-Mur_kinase"/>
</dbReference>
<dbReference type="GO" id="GO:0016301">
    <property type="term" value="F:kinase activity"/>
    <property type="evidence" value="ECO:0007669"/>
    <property type="project" value="UniProtKB-KW"/>
</dbReference>
<evidence type="ECO:0000313" key="3">
    <source>
        <dbReference type="EMBL" id="AGK58746.1"/>
    </source>
</evidence>
<keyword evidence="2 3" id="KW-0418">Kinase</keyword>
<dbReference type="eggNOG" id="COG2377">
    <property type="taxonomic scope" value="Bacteria"/>
</dbReference>
<dbReference type="EC" id="2.7.1.170" evidence="2"/>
<name>N0BE11_9HYPH</name>
<comment type="pathway">
    <text evidence="2">Cell wall biogenesis; peptidoglycan recycling.</text>
</comment>
<keyword evidence="2" id="KW-0547">Nucleotide-binding</keyword>
<dbReference type="PANTHER" id="PTHR30605:SF0">
    <property type="entry name" value="ANHYDRO-N-ACETYLMURAMIC ACID KINASE"/>
    <property type="match status" value="1"/>
</dbReference>
<comment type="function">
    <text evidence="2">Catalyzes the specific phosphorylation of 1,6-anhydro-N-acetylmuramic acid (anhMurNAc) with the simultaneous cleavage of the 1,6-anhydro ring, generating MurNAc-6-P. Is required for the utilization of anhMurNAc either imported from the medium or derived from its own cell wall murein, and thus plays a role in cell wall recycling.</text>
</comment>
<dbReference type="Proteomes" id="UP000005952">
    <property type="component" value="Chromosome"/>
</dbReference>
<proteinExistence type="inferred from homology"/>
<keyword evidence="4" id="KW-1185">Reference proteome</keyword>
<organism evidence="3 4">
    <name type="scientific">Hyphomicrobium denitrificans 1NES1</name>
    <dbReference type="NCBI Taxonomy" id="670307"/>
    <lineage>
        <taxon>Bacteria</taxon>
        <taxon>Pseudomonadati</taxon>
        <taxon>Pseudomonadota</taxon>
        <taxon>Alphaproteobacteria</taxon>
        <taxon>Hyphomicrobiales</taxon>
        <taxon>Hyphomicrobiaceae</taxon>
        <taxon>Hyphomicrobium</taxon>
    </lineage>
</organism>
<sequence length="418" mass="44339">MDETALGHNLQEFGLQCRHCNSGLSFGSRLAQGQGGGNMHRKVVMSKVMRAIGLMSGTSLDGIDVAYLETDGETIVKRGPAQTFPYDDGMRELVAKAIAEAGNLASRHERPPALVRAEQVLTELHAAAVAEFLKHAGMDSTSLDLIGFHGQTVLHRPENGLTVQLGLGALLADATRCPVIYDLRAADVAAGGQGAPLVPAYHRALAAKLPARPLAIVNIGGVANVTWIGRDGALIAFDTGPGNALLDDWMMRRAKLSRDEDGAAAARGNADEDIVRDLLSHPYFANPPPKSLDRNAFATDAIDRLSTDDGAATLAAFTAQTIARSREHMPEEPELWIVAGGGRRNRTIMRLLAERVQHAVIPAEAAGMNGDSLEAEAWAYLAVRSVMGLPITFPGTTGVPVPMTGGLRADPSPGRKLH</sequence>
<dbReference type="UniPathway" id="UPA00343"/>
<dbReference type="HOGENOM" id="CLU_038782_3_0_5"/>
<dbReference type="PANTHER" id="PTHR30605">
    <property type="entry name" value="ANHYDRO-N-ACETYLMURAMIC ACID KINASE"/>
    <property type="match status" value="1"/>
</dbReference>
<gene>
    <name evidence="2 3" type="primary">anmK</name>
    <name evidence="3" type="ORF">HYPDE_35373</name>
</gene>
<dbReference type="Pfam" id="PF03702">
    <property type="entry name" value="AnmK"/>
    <property type="match status" value="1"/>
</dbReference>
<evidence type="ECO:0000256" key="2">
    <source>
        <dbReference type="HAMAP-Rule" id="MF_01270"/>
    </source>
</evidence>
<dbReference type="AlphaFoldDB" id="N0BE11"/>
<reference evidence="3 4" key="1">
    <citation type="journal article" date="2013" name="Genome Announc.">
        <title>Genome sequences for three denitrifying bacterial strains isolated from a uranium- and nitrate-contaminated subsurface environment.</title>
        <authorList>
            <person name="Venkatramanan R."/>
            <person name="Prakash O."/>
            <person name="Woyke T."/>
            <person name="Chain P."/>
            <person name="Goodwin L.A."/>
            <person name="Watson D."/>
            <person name="Brooks S."/>
            <person name="Kostka J.E."/>
            <person name="Green S.J."/>
        </authorList>
    </citation>
    <scope>NUCLEOTIDE SEQUENCE [LARGE SCALE GENOMIC DNA]</scope>
    <source>
        <strain evidence="3 4">1NES1</strain>
    </source>
</reference>
<evidence type="ECO:0000256" key="1">
    <source>
        <dbReference type="ARBA" id="ARBA00023277"/>
    </source>
</evidence>
<dbReference type="GO" id="GO:0009254">
    <property type="term" value="P:peptidoglycan turnover"/>
    <property type="evidence" value="ECO:0007669"/>
    <property type="project" value="UniProtKB-UniRule"/>
</dbReference>
<keyword evidence="1 2" id="KW-0119">Carbohydrate metabolism</keyword>
<dbReference type="UniPathway" id="UPA00544"/>
<feature type="binding site" evidence="2">
    <location>
        <begin position="57"/>
        <end position="64"/>
    </location>
    <ligand>
        <name>ATP</name>
        <dbReference type="ChEBI" id="CHEBI:30616"/>
    </ligand>
</feature>
<evidence type="ECO:0000313" key="4">
    <source>
        <dbReference type="Proteomes" id="UP000005952"/>
    </source>
</evidence>
<dbReference type="STRING" id="670307.HYPDE_35373"/>
<comment type="similarity">
    <text evidence="2">Belongs to the anhydro-N-acetylmuramic acid kinase family.</text>
</comment>
<comment type="pathway">
    <text evidence="2">Amino-sugar metabolism; 1,6-anhydro-N-acetylmuramate degradation.</text>
</comment>
<dbReference type="GO" id="GO:0005524">
    <property type="term" value="F:ATP binding"/>
    <property type="evidence" value="ECO:0007669"/>
    <property type="project" value="UniProtKB-UniRule"/>
</dbReference>
<keyword evidence="2" id="KW-0067">ATP-binding</keyword>
<dbReference type="KEGG" id="hdt:HYPDE_35373"/>
<keyword evidence="2" id="KW-0808">Transferase</keyword>
<dbReference type="SUPFAM" id="SSF53067">
    <property type="entry name" value="Actin-like ATPase domain"/>
    <property type="match status" value="1"/>
</dbReference>
<dbReference type="GO" id="GO:0016773">
    <property type="term" value="F:phosphotransferase activity, alcohol group as acceptor"/>
    <property type="evidence" value="ECO:0007669"/>
    <property type="project" value="UniProtKB-UniRule"/>
</dbReference>
<dbReference type="Gene3D" id="3.30.420.40">
    <property type="match status" value="2"/>
</dbReference>
<accession>N0BE11</accession>
<dbReference type="HAMAP" id="MF_01270">
    <property type="entry name" value="AnhMurNAc_kinase"/>
    <property type="match status" value="1"/>
</dbReference>
<dbReference type="GO" id="GO:0006040">
    <property type="term" value="P:amino sugar metabolic process"/>
    <property type="evidence" value="ECO:0007669"/>
    <property type="project" value="InterPro"/>
</dbReference>
<dbReference type="NCBIfam" id="NF007141">
    <property type="entry name" value="PRK09585.1-5"/>
    <property type="match status" value="1"/>
</dbReference>
<dbReference type="GO" id="GO:0097175">
    <property type="term" value="P:1,6-anhydro-N-acetyl-beta-muramic acid catabolic process"/>
    <property type="evidence" value="ECO:0007669"/>
    <property type="project" value="UniProtKB-UniRule"/>
</dbReference>
<comment type="catalytic activity">
    <reaction evidence="2">
        <text>1,6-anhydro-N-acetyl-beta-muramate + ATP + H2O = N-acetyl-D-muramate 6-phosphate + ADP + H(+)</text>
        <dbReference type="Rhea" id="RHEA:24952"/>
        <dbReference type="ChEBI" id="CHEBI:15377"/>
        <dbReference type="ChEBI" id="CHEBI:15378"/>
        <dbReference type="ChEBI" id="CHEBI:30616"/>
        <dbReference type="ChEBI" id="CHEBI:58690"/>
        <dbReference type="ChEBI" id="CHEBI:58722"/>
        <dbReference type="ChEBI" id="CHEBI:456216"/>
        <dbReference type="EC" id="2.7.1.170"/>
    </reaction>
</comment>
<dbReference type="InterPro" id="IPR043129">
    <property type="entry name" value="ATPase_NBD"/>
</dbReference>